<proteinExistence type="predicted"/>
<organism evidence="1 2">
    <name type="scientific">Sulfitobacter porphyrae</name>
    <dbReference type="NCBI Taxonomy" id="1246864"/>
    <lineage>
        <taxon>Bacteria</taxon>
        <taxon>Pseudomonadati</taxon>
        <taxon>Pseudomonadota</taxon>
        <taxon>Alphaproteobacteria</taxon>
        <taxon>Rhodobacterales</taxon>
        <taxon>Roseobacteraceae</taxon>
        <taxon>Sulfitobacter</taxon>
    </lineage>
</organism>
<evidence type="ECO:0000313" key="2">
    <source>
        <dbReference type="Proteomes" id="UP001596353"/>
    </source>
</evidence>
<dbReference type="EMBL" id="JBHSWG010000004">
    <property type="protein sequence ID" value="MFC6762331.1"/>
    <property type="molecule type" value="Genomic_DNA"/>
</dbReference>
<sequence length="60" mass="5943">MTATFDPDGEQSLIANAPDSETAAGLRNAYASAAGTLANPGEVTLAAACPPPIGPTMQLI</sequence>
<comment type="caution">
    <text evidence="1">The sequence shown here is derived from an EMBL/GenBank/DDBJ whole genome shotgun (WGS) entry which is preliminary data.</text>
</comment>
<evidence type="ECO:0000313" key="1">
    <source>
        <dbReference type="EMBL" id="MFC6762331.1"/>
    </source>
</evidence>
<keyword evidence="2" id="KW-1185">Reference proteome</keyword>
<protein>
    <submittedName>
        <fullName evidence="1">Uncharacterized protein</fullName>
    </submittedName>
</protein>
<accession>A0ABW2BAQ8</accession>
<reference evidence="2" key="1">
    <citation type="journal article" date="2019" name="Int. J. Syst. Evol. Microbiol.">
        <title>The Global Catalogue of Microorganisms (GCM) 10K type strain sequencing project: providing services to taxonomists for standard genome sequencing and annotation.</title>
        <authorList>
            <consortium name="The Broad Institute Genomics Platform"/>
            <consortium name="The Broad Institute Genome Sequencing Center for Infectious Disease"/>
            <person name="Wu L."/>
            <person name="Ma J."/>
        </authorList>
    </citation>
    <scope>NUCLEOTIDE SEQUENCE [LARGE SCALE GENOMIC DNA]</scope>
    <source>
        <strain evidence="2">CCUG 66188</strain>
    </source>
</reference>
<name>A0ABW2BAQ8_9RHOB</name>
<dbReference type="Proteomes" id="UP001596353">
    <property type="component" value="Unassembled WGS sequence"/>
</dbReference>
<gene>
    <name evidence="1" type="ORF">ACFQFQ_26880</name>
</gene>